<dbReference type="RefSeq" id="WP_159072744.1">
    <property type="nucleotide sequence ID" value="NZ_CP009438.1"/>
</dbReference>
<evidence type="ECO:0000313" key="1">
    <source>
        <dbReference type="EMBL" id="AIR96102.1"/>
    </source>
</evidence>
<reference evidence="2" key="1">
    <citation type="journal article" date="2015" name="J. Biotechnol.">
        <title>Complete genome sequence of the actinobacterium Streptomyces glaucescens GLA.O (DSM 40922) consisting of a linear chromosome and one linear plasmid.</title>
        <authorList>
            <person name="Ortseifen V."/>
            <person name="Winkler A."/>
            <person name="Albersmeier A."/>
            <person name="Wendler S."/>
            <person name="Puhler A."/>
            <person name="Kalinowski J."/>
            <person name="Ruckert C."/>
        </authorList>
    </citation>
    <scope>NUCLEOTIDE SEQUENCE [LARGE SCALE GENOMIC DNA]</scope>
    <source>
        <strain evidence="2">DSM 40922 / GLA O</strain>
    </source>
</reference>
<dbReference type="EMBL" id="CP009438">
    <property type="protein sequence ID" value="AIR96102.1"/>
    <property type="molecule type" value="Genomic_DNA"/>
</dbReference>
<dbReference type="HOGENOM" id="CLU_2652894_0_0_11"/>
<dbReference type="KEGG" id="sgu:SGLAU_00370"/>
<keyword evidence="2" id="KW-1185">Reference proteome</keyword>
<sequence>MVPQRGPQLGGSDWDHAIYAGRGAGGVAVFDATTGTHLTTISDASGASWLTTNPAHLHIWTDTGTQAHKLTKQTTD</sequence>
<evidence type="ECO:0000313" key="2">
    <source>
        <dbReference type="Proteomes" id="UP000029482"/>
    </source>
</evidence>
<dbReference type="AlphaFoldDB" id="A0A089WXE5"/>
<proteinExistence type="predicted"/>
<dbReference type="Proteomes" id="UP000029482">
    <property type="component" value="Chromosome"/>
</dbReference>
<name>A0A089WXE5_STRGA</name>
<accession>A0A089WXE5</accession>
<protein>
    <submittedName>
        <fullName evidence="1">Uncharacterized protein</fullName>
    </submittedName>
</protein>
<organism evidence="1 2">
    <name type="scientific">Streptomyces glaucescens</name>
    <dbReference type="NCBI Taxonomy" id="1907"/>
    <lineage>
        <taxon>Bacteria</taxon>
        <taxon>Bacillati</taxon>
        <taxon>Actinomycetota</taxon>
        <taxon>Actinomycetes</taxon>
        <taxon>Kitasatosporales</taxon>
        <taxon>Streptomycetaceae</taxon>
        <taxon>Streptomyces</taxon>
    </lineage>
</organism>
<gene>
    <name evidence="1" type="ORF">SGLAU_00370</name>
</gene>